<gene>
    <name evidence="2" type="ORF">PUN28_002389</name>
</gene>
<dbReference type="Proteomes" id="UP001430953">
    <property type="component" value="Unassembled WGS sequence"/>
</dbReference>
<proteinExistence type="predicted"/>
<evidence type="ECO:0000313" key="3">
    <source>
        <dbReference type="Proteomes" id="UP001430953"/>
    </source>
</evidence>
<feature type="region of interest" description="Disordered" evidence="1">
    <location>
        <begin position="136"/>
        <end position="168"/>
    </location>
</feature>
<evidence type="ECO:0000313" key="2">
    <source>
        <dbReference type="EMBL" id="KAL0130732.1"/>
    </source>
</evidence>
<protein>
    <submittedName>
        <fullName evidence="2">Uncharacterized protein</fullName>
    </submittedName>
</protein>
<organism evidence="2 3">
    <name type="scientific">Cardiocondyla obscurior</name>
    <dbReference type="NCBI Taxonomy" id="286306"/>
    <lineage>
        <taxon>Eukaryota</taxon>
        <taxon>Metazoa</taxon>
        <taxon>Ecdysozoa</taxon>
        <taxon>Arthropoda</taxon>
        <taxon>Hexapoda</taxon>
        <taxon>Insecta</taxon>
        <taxon>Pterygota</taxon>
        <taxon>Neoptera</taxon>
        <taxon>Endopterygota</taxon>
        <taxon>Hymenoptera</taxon>
        <taxon>Apocrita</taxon>
        <taxon>Aculeata</taxon>
        <taxon>Formicoidea</taxon>
        <taxon>Formicidae</taxon>
        <taxon>Myrmicinae</taxon>
        <taxon>Cardiocondyla</taxon>
    </lineage>
</organism>
<reference evidence="2 3" key="1">
    <citation type="submission" date="2023-03" db="EMBL/GenBank/DDBJ databases">
        <title>High recombination rates correlate with genetic variation in Cardiocondyla obscurior ants.</title>
        <authorList>
            <person name="Errbii M."/>
        </authorList>
    </citation>
    <scope>NUCLEOTIDE SEQUENCE [LARGE SCALE GENOMIC DNA]</scope>
    <source>
        <strain evidence="2">Alpha-2009</strain>
        <tissue evidence="2">Whole body</tissue>
    </source>
</reference>
<sequence length="168" mass="18349">MTIFACISARSFIDAFGLLIARAYKYKIQSGAVNTRPPNSYFRPPDYFANRIPLNMKASFATSFSTGHVVGTMDYFSGEAHGEGVEGGTSGLVGIRGFERGFRGSSAPAVRDAKGERDRFGTFYAAVFSRFRSPSSKTIGGRVPRIKQAALPRGDTRETDVRKGTRDE</sequence>
<evidence type="ECO:0000256" key="1">
    <source>
        <dbReference type="SAM" id="MobiDB-lite"/>
    </source>
</evidence>
<keyword evidence="3" id="KW-1185">Reference proteome</keyword>
<feature type="compositionally biased region" description="Basic and acidic residues" evidence="1">
    <location>
        <begin position="154"/>
        <end position="168"/>
    </location>
</feature>
<dbReference type="AlphaFoldDB" id="A0AAW2GTV0"/>
<name>A0AAW2GTV0_9HYME</name>
<comment type="caution">
    <text evidence="2">The sequence shown here is derived from an EMBL/GenBank/DDBJ whole genome shotgun (WGS) entry which is preliminary data.</text>
</comment>
<accession>A0AAW2GTV0</accession>
<dbReference type="EMBL" id="JADYXP020000002">
    <property type="protein sequence ID" value="KAL0130732.1"/>
    <property type="molecule type" value="Genomic_DNA"/>
</dbReference>